<reference evidence="2 3" key="1">
    <citation type="submission" date="2024-01" db="EMBL/GenBank/DDBJ databases">
        <title>The genome of the rayed Mediterranean limpet Patella caerulea (Linnaeus, 1758).</title>
        <authorList>
            <person name="Anh-Thu Weber A."/>
            <person name="Halstead-Nussloch G."/>
        </authorList>
    </citation>
    <scope>NUCLEOTIDE SEQUENCE [LARGE SCALE GENOMIC DNA]</scope>
    <source>
        <strain evidence="2">AATW-2023a</strain>
        <tissue evidence="2">Whole specimen</tissue>
    </source>
</reference>
<accession>A0AAN8Q2W0</accession>
<proteinExistence type="inferred from homology"/>
<dbReference type="Pfam" id="PF08939">
    <property type="entry name" value="Bles03"/>
    <property type="match status" value="1"/>
</dbReference>
<dbReference type="InterPro" id="IPR023398">
    <property type="entry name" value="TIF_eIF4e-like"/>
</dbReference>
<dbReference type="AlphaFoldDB" id="A0AAN8Q2W0"/>
<name>A0AAN8Q2W0_PATCE</name>
<dbReference type="Gene3D" id="3.30.760.10">
    <property type="entry name" value="RNA Cap, Translation Initiation Factor Eif4e"/>
    <property type="match status" value="1"/>
</dbReference>
<protein>
    <submittedName>
        <fullName evidence="2">Uncharacterized protein</fullName>
    </submittedName>
</protein>
<dbReference type="Proteomes" id="UP001347796">
    <property type="component" value="Unassembled WGS sequence"/>
</dbReference>
<keyword evidence="3" id="KW-1185">Reference proteome</keyword>
<sequence length="240" mass="27010">MADDLLTDSVRLRAGWIVYNPNHYNGNIHTWLEEYKPSQINQNCGICWLSLRSPGTQECDESGVDESENGESENSNLDGLIESFDRLQASCRPINSQTLTELAQMFNVRVGKWMFFTDTGAKVDYLWEKVATNIASGALHPAISAKVSTADDTGSHVVLIYNNDFADKDEVYITENAIRNIGIKTKMCYKADAYTYMGIYTNNPWGVRPVLYTSMFDIQQGVSNILECSDLMNHENMDTT</sequence>
<comment type="similarity">
    <text evidence="1">Belongs to the UPF0696 family.</text>
</comment>
<dbReference type="InterPro" id="IPR015034">
    <property type="entry name" value="Bles03"/>
</dbReference>
<evidence type="ECO:0000313" key="3">
    <source>
        <dbReference type="Proteomes" id="UP001347796"/>
    </source>
</evidence>
<comment type="caution">
    <text evidence="2">The sequence shown here is derived from an EMBL/GenBank/DDBJ whole genome shotgun (WGS) entry which is preliminary data.</text>
</comment>
<dbReference type="PANTHER" id="PTHR31977:SF1">
    <property type="entry name" value="UPF0696 PROTEIN C11ORF68"/>
    <property type="match status" value="1"/>
</dbReference>
<evidence type="ECO:0000256" key="1">
    <source>
        <dbReference type="ARBA" id="ARBA00010568"/>
    </source>
</evidence>
<dbReference type="EMBL" id="JAZGQO010000007">
    <property type="protein sequence ID" value="KAK6181365.1"/>
    <property type="molecule type" value="Genomic_DNA"/>
</dbReference>
<organism evidence="2 3">
    <name type="scientific">Patella caerulea</name>
    <name type="common">Rayed Mediterranean limpet</name>
    <dbReference type="NCBI Taxonomy" id="87958"/>
    <lineage>
        <taxon>Eukaryota</taxon>
        <taxon>Metazoa</taxon>
        <taxon>Spiralia</taxon>
        <taxon>Lophotrochozoa</taxon>
        <taxon>Mollusca</taxon>
        <taxon>Gastropoda</taxon>
        <taxon>Patellogastropoda</taxon>
        <taxon>Patelloidea</taxon>
        <taxon>Patellidae</taxon>
        <taxon>Patella</taxon>
    </lineage>
</organism>
<dbReference type="SUPFAM" id="SSF55418">
    <property type="entry name" value="eIF4e-like"/>
    <property type="match status" value="1"/>
</dbReference>
<evidence type="ECO:0000313" key="2">
    <source>
        <dbReference type="EMBL" id="KAK6181365.1"/>
    </source>
</evidence>
<dbReference type="PANTHER" id="PTHR31977">
    <property type="entry name" value="UPF0696 PROTEIN C11ORF68"/>
    <property type="match status" value="1"/>
</dbReference>
<gene>
    <name evidence="2" type="ORF">SNE40_009231</name>
</gene>